<keyword evidence="2" id="KW-0238">DNA-binding</keyword>
<keyword evidence="1" id="KW-0805">Transcription regulation</keyword>
<evidence type="ECO:0000256" key="2">
    <source>
        <dbReference type="ARBA" id="ARBA00023125"/>
    </source>
</evidence>
<dbReference type="RefSeq" id="WP_108109012.1">
    <property type="nucleotide sequence ID" value="NZ_QASN01000021.1"/>
</dbReference>
<keyword evidence="3" id="KW-0804">Transcription</keyword>
<dbReference type="PRINTS" id="PR00038">
    <property type="entry name" value="HTHLUXR"/>
</dbReference>
<keyword evidence="6" id="KW-1185">Reference proteome</keyword>
<dbReference type="PANTHER" id="PTHR44688">
    <property type="entry name" value="DNA-BINDING TRANSCRIPTIONAL ACTIVATOR DEVR_DOSR"/>
    <property type="match status" value="1"/>
</dbReference>
<dbReference type="CDD" id="cd06170">
    <property type="entry name" value="LuxR_C_like"/>
    <property type="match status" value="1"/>
</dbReference>
<sequence length="258" mass="28747">MLAQSRNLAAPGVPLLHILNPLVSASSLDELKASTAEALRLVLPCEHFLFLRGEREGGRIQLHDCVQSSPQSYVSALMNSEVPPTRPELIECIGRPRFTHTDRLQTAFDRPWVELLRRNRIRNFVWTLLPDATPRGFLGYFFSNVPSALFGEARLRTALIASHIHIALQRTWRDSRPLDGKSLLEPGQPSLSGRETEVVRWVACGKTNAEIGRILKISDKTVKTHVQNILCKLALANRAQIAAYYANHPEMAFAVAAG</sequence>
<dbReference type="InterPro" id="IPR036388">
    <property type="entry name" value="WH-like_DNA-bd_sf"/>
</dbReference>
<evidence type="ECO:0000313" key="6">
    <source>
        <dbReference type="Proteomes" id="UP000244064"/>
    </source>
</evidence>
<dbReference type="AlphaFoldDB" id="A0A2T5P5W9"/>
<dbReference type="SMART" id="SM00421">
    <property type="entry name" value="HTH_LUXR"/>
    <property type="match status" value="1"/>
</dbReference>
<comment type="caution">
    <text evidence="5">The sequence shown here is derived from an EMBL/GenBank/DDBJ whole genome shotgun (WGS) entry which is preliminary data.</text>
</comment>
<evidence type="ECO:0000313" key="5">
    <source>
        <dbReference type="EMBL" id="PTU73140.1"/>
    </source>
</evidence>
<dbReference type="PANTHER" id="PTHR44688:SF16">
    <property type="entry name" value="DNA-BINDING TRANSCRIPTIONAL ACTIVATOR DEVR_DOSR"/>
    <property type="match status" value="1"/>
</dbReference>
<dbReference type="Proteomes" id="UP000244064">
    <property type="component" value="Unassembled WGS sequence"/>
</dbReference>
<evidence type="ECO:0000259" key="4">
    <source>
        <dbReference type="PROSITE" id="PS50043"/>
    </source>
</evidence>
<name>A0A2T5P5W9_9PSED</name>
<proteinExistence type="predicted"/>
<organism evidence="5 6">
    <name type="scientific">Pseudomonas mangrovi</name>
    <dbReference type="NCBI Taxonomy" id="2161748"/>
    <lineage>
        <taxon>Bacteria</taxon>
        <taxon>Pseudomonadati</taxon>
        <taxon>Pseudomonadota</taxon>
        <taxon>Gammaproteobacteria</taxon>
        <taxon>Pseudomonadales</taxon>
        <taxon>Pseudomonadaceae</taxon>
        <taxon>Pseudomonas</taxon>
    </lineage>
</organism>
<dbReference type="GO" id="GO:0003677">
    <property type="term" value="F:DNA binding"/>
    <property type="evidence" value="ECO:0007669"/>
    <property type="project" value="UniProtKB-KW"/>
</dbReference>
<dbReference type="EMBL" id="QASN01000021">
    <property type="protein sequence ID" value="PTU73140.1"/>
    <property type="molecule type" value="Genomic_DNA"/>
</dbReference>
<dbReference type="SUPFAM" id="SSF46894">
    <property type="entry name" value="C-terminal effector domain of the bipartite response regulators"/>
    <property type="match status" value="1"/>
</dbReference>
<protein>
    <submittedName>
        <fullName evidence="5">Helix-turn-helix transcriptional regulator</fullName>
    </submittedName>
</protein>
<dbReference type="GO" id="GO:0006355">
    <property type="term" value="P:regulation of DNA-templated transcription"/>
    <property type="evidence" value="ECO:0007669"/>
    <property type="project" value="InterPro"/>
</dbReference>
<dbReference type="Gene3D" id="1.10.10.10">
    <property type="entry name" value="Winged helix-like DNA-binding domain superfamily/Winged helix DNA-binding domain"/>
    <property type="match status" value="1"/>
</dbReference>
<gene>
    <name evidence="5" type="ORF">DBO85_18020</name>
</gene>
<accession>A0A2T5P5W9</accession>
<reference evidence="5 6" key="1">
    <citation type="submission" date="2018-04" db="EMBL/GenBank/DDBJ databases">
        <title>Pseudomonas sp. nov., isolated from mangrove soil.</title>
        <authorList>
            <person name="Chen C."/>
        </authorList>
    </citation>
    <scope>NUCLEOTIDE SEQUENCE [LARGE SCALE GENOMIC DNA]</scope>
    <source>
        <strain evidence="5 6">TC-11</strain>
    </source>
</reference>
<dbReference type="PROSITE" id="PS00622">
    <property type="entry name" value="HTH_LUXR_1"/>
    <property type="match status" value="1"/>
</dbReference>
<dbReference type="InterPro" id="IPR016032">
    <property type="entry name" value="Sig_transdc_resp-reg_C-effctor"/>
</dbReference>
<dbReference type="PROSITE" id="PS50043">
    <property type="entry name" value="HTH_LUXR_2"/>
    <property type="match status" value="1"/>
</dbReference>
<dbReference type="InterPro" id="IPR000792">
    <property type="entry name" value="Tscrpt_reg_LuxR_C"/>
</dbReference>
<evidence type="ECO:0000256" key="3">
    <source>
        <dbReference type="ARBA" id="ARBA00023163"/>
    </source>
</evidence>
<dbReference type="OrthoDB" id="9774661at2"/>
<evidence type="ECO:0000256" key="1">
    <source>
        <dbReference type="ARBA" id="ARBA00023015"/>
    </source>
</evidence>
<feature type="domain" description="HTH luxR-type" evidence="4">
    <location>
        <begin position="184"/>
        <end position="249"/>
    </location>
</feature>
<dbReference type="Pfam" id="PF00196">
    <property type="entry name" value="GerE"/>
    <property type="match status" value="1"/>
</dbReference>